<gene>
    <name evidence="1" type="ORF">TRICI_004477</name>
</gene>
<dbReference type="AlphaFoldDB" id="A0A642V0T3"/>
<dbReference type="Proteomes" id="UP000761534">
    <property type="component" value="Unassembled WGS sequence"/>
</dbReference>
<accession>A0A642V0T3</accession>
<proteinExistence type="predicted"/>
<comment type="caution">
    <text evidence="1">The sequence shown here is derived from an EMBL/GenBank/DDBJ whole genome shotgun (WGS) entry which is preliminary data.</text>
</comment>
<reference evidence="1" key="1">
    <citation type="journal article" date="2019" name="G3 (Bethesda)">
        <title>Genome Assemblies of Two Rare Opportunistic Yeast Pathogens: Diutina rugosa (syn. Candida rugosa) and Trichomonascus ciferrii (syn. Candida ciferrii).</title>
        <authorList>
            <person name="Mixao V."/>
            <person name="Saus E."/>
            <person name="Hansen A.P."/>
            <person name="Lass-Florl C."/>
            <person name="Gabaldon T."/>
        </authorList>
    </citation>
    <scope>NUCLEOTIDE SEQUENCE</scope>
    <source>
        <strain evidence="1">CBS 4856</strain>
    </source>
</reference>
<organism evidence="1 2">
    <name type="scientific">Trichomonascus ciferrii</name>
    <dbReference type="NCBI Taxonomy" id="44093"/>
    <lineage>
        <taxon>Eukaryota</taxon>
        <taxon>Fungi</taxon>
        <taxon>Dikarya</taxon>
        <taxon>Ascomycota</taxon>
        <taxon>Saccharomycotina</taxon>
        <taxon>Dipodascomycetes</taxon>
        <taxon>Dipodascales</taxon>
        <taxon>Trichomonascaceae</taxon>
        <taxon>Trichomonascus</taxon>
        <taxon>Trichomonascus ciferrii complex</taxon>
    </lineage>
</organism>
<keyword evidence="2" id="KW-1185">Reference proteome</keyword>
<sequence length="93" mass="9937">MQSDKSEWFKWGSNLVPWQVVLELLLNGLKTRSVNVVSSGLGNEVGVGPGEVHNHLGISNQIDSTANEVSDKNFGSVSDGLDKWAQDGVANGD</sequence>
<protein>
    <submittedName>
        <fullName evidence="1">Uncharacterized protein</fullName>
    </submittedName>
</protein>
<name>A0A642V0T3_9ASCO</name>
<evidence type="ECO:0000313" key="1">
    <source>
        <dbReference type="EMBL" id="KAA8909512.1"/>
    </source>
</evidence>
<dbReference type="VEuPathDB" id="FungiDB:TRICI_004477"/>
<evidence type="ECO:0000313" key="2">
    <source>
        <dbReference type="Proteomes" id="UP000761534"/>
    </source>
</evidence>
<dbReference type="EMBL" id="SWFS01000338">
    <property type="protein sequence ID" value="KAA8909512.1"/>
    <property type="molecule type" value="Genomic_DNA"/>
</dbReference>